<comment type="cofactor">
    <cofactor evidence="5">
        <name>Zn(2+)</name>
        <dbReference type="ChEBI" id="CHEBI:29105"/>
    </cofactor>
    <text evidence="5">Binds 1 zinc ion per subunit.</text>
</comment>
<evidence type="ECO:0000256" key="1">
    <source>
        <dbReference type="ARBA" id="ARBA00010919"/>
    </source>
</evidence>
<keyword evidence="5" id="KW-0479">Metal-binding</keyword>
<keyword evidence="3 5" id="KW-0689">Ribosomal protein</keyword>
<dbReference type="InterPro" id="IPR011332">
    <property type="entry name" value="Ribosomal_zn-bd"/>
</dbReference>
<feature type="binding site" evidence="5">
    <location>
        <position position="39"/>
    </location>
    <ligand>
        <name>Zn(2+)</name>
        <dbReference type="ChEBI" id="CHEBI:29105"/>
    </ligand>
</feature>
<dbReference type="GO" id="GO:0005840">
    <property type="term" value="C:ribosome"/>
    <property type="evidence" value="ECO:0007669"/>
    <property type="project" value="UniProtKB-KW"/>
</dbReference>
<dbReference type="EMBL" id="CP007536">
    <property type="protein sequence ID" value="AIC16693.1"/>
    <property type="molecule type" value="Genomic_DNA"/>
</dbReference>
<evidence type="ECO:0000256" key="3">
    <source>
        <dbReference type="ARBA" id="ARBA00022980"/>
    </source>
</evidence>
<organism evidence="6 7">
    <name type="scientific">Nitrososphaera viennensis EN76</name>
    <dbReference type="NCBI Taxonomy" id="926571"/>
    <lineage>
        <taxon>Archaea</taxon>
        <taxon>Nitrososphaerota</taxon>
        <taxon>Nitrososphaeria</taxon>
        <taxon>Nitrososphaerales</taxon>
        <taxon>Nitrososphaeraceae</taxon>
        <taxon>Nitrososphaera</taxon>
    </lineage>
</organism>
<protein>
    <recommendedName>
        <fullName evidence="5">Small ribosomal subunit protein eS27</fullName>
    </recommendedName>
</protein>
<feature type="binding site" evidence="5">
    <location>
        <position position="23"/>
    </location>
    <ligand>
        <name>Zn(2+)</name>
        <dbReference type="ChEBI" id="CHEBI:29105"/>
    </ligand>
</feature>
<dbReference type="Proteomes" id="UP000027093">
    <property type="component" value="Chromosome"/>
</dbReference>
<dbReference type="Gene3D" id="2.20.25.100">
    <property type="entry name" value="Zn-binding ribosomal proteins"/>
    <property type="match status" value="1"/>
</dbReference>
<comment type="similarity">
    <text evidence="1 5">Belongs to the eukaryotic ribosomal protein eS27 family.</text>
</comment>
<dbReference type="KEGG" id="nvn:NVIE_024280"/>
<dbReference type="GO" id="GO:0003735">
    <property type="term" value="F:structural constituent of ribosome"/>
    <property type="evidence" value="ECO:0007669"/>
    <property type="project" value="InterPro"/>
</dbReference>
<proteinExistence type="inferred from homology"/>
<dbReference type="STRING" id="926571.NVIE_024280"/>
<reference evidence="6 7" key="1">
    <citation type="journal article" date="2014" name="Int. J. Syst. Evol. Microbiol.">
        <title>Nitrososphaera viennensis gen. nov., sp. nov., an aerobic and mesophilic, ammonia-oxidizing archaeon from soil and a member of the archaeal phylum Thaumarchaeota.</title>
        <authorList>
            <person name="Stieglmeier M."/>
            <person name="Klingl A."/>
            <person name="Alves R.J."/>
            <person name="Rittmann S.K."/>
            <person name="Melcher M."/>
            <person name="Leisch N."/>
            <person name="Schleper C."/>
        </authorList>
    </citation>
    <scope>NUCLEOTIDE SEQUENCE [LARGE SCALE GENOMIC DNA]</scope>
    <source>
        <strain evidence="6">EN76</strain>
    </source>
</reference>
<dbReference type="InterPro" id="IPR023407">
    <property type="entry name" value="Ribosomal_eS27_Zn-bd_dom_sf"/>
</dbReference>
<keyword evidence="5" id="KW-0863">Zinc-finger</keyword>
<feature type="binding site" evidence="5">
    <location>
        <position position="42"/>
    </location>
    <ligand>
        <name>Zn(2+)</name>
        <dbReference type="ChEBI" id="CHEBI:29105"/>
    </ligand>
</feature>
<dbReference type="AlphaFoldDB" id="A0A060HMI0"/>
<accession>A0A060HMI0</accession>
<dbReference type="NCBIfam" id="NF001629">
    <property type="entry name" value="PRK00415.1"/>
    <property type="match status" value="1"/>
</dbReference>
<dbReference type="GO" id="GO:0006412">
    <property type="term" value="P:translation"/>
    <property type="evidence" value="ECO:0007669"/>
    <property type="project" value="UniProtKB-UniRule"/>
</dbReference>
<evidence type="ECO:0000313" key="7">
    <source>
        <dbReference type="Proteomes" id="UP000027093"/>
    </source>
</evidence>
<keyword evidence="2 5" id="KW-0862">Zinc</keyword>
<evidence type="ECO:0000313" key="6">
    <source>
        <dbReference type="EMBL" id="AIC16693.1"/>
    </source>
</evidence>
<dbReference type="OrthoDB" id="5718at2157"/>
<feature type="zinc finger region" description="C4-type" evidence="5">
    <location>
        <begin position="20"/>
        <end position="42"/>
    </location>
</feature>
<gene>
    <name evidence="5 6" type="primary">rps27e</name>
    <name evidence="6" type="ORF">NVIE_024280</name>
</gene>
<dbReference type="GO" id="GO:0008270">
    <property type="term" value="F:zinc ion binding"/>
    <property type="evidence" value="ECO:0007669"/>
    <property type="project" value="UniProtKB-UniRule"/>
</dbReference>
<evidence type="ECO:0000256" key="5">
    <source>
        <dbReference type="HAMAP-Rule" id="MF_00371"/>
    </source>
</evidence>
<dbReference type="HOGENOM" id="CLU_199465_0_0_2"/>
<dbReference type="GeneID" id="74947669"/>
<comment type="subunit">
    <text evidence="5">Part of the 30S ribosomal subunit.</text>
</comment>
<evidence type="ECO:0000256" key="2">
    <source>
        <dbReference type="ARBA" id="ARBA00022833"/>
    </source>
</evidence>
<keyword evidence="4 5" id="KW-0687">Ribonucleoprotein</keyword>
<name>A0A060HMI0_9ARCH</name>
<dbReference type="HAMAP" id="MF_00371">
    <property type="entry name" value="Ribosomal_eS27"/>
    <property type="match status" value="1"/>
</dbReference>
<dbReference type="GO" id="GO:1990904">
    <property type="term" value="C:ribonucleoprotein complex"/>
    <property type="evidence" value="ECO:0007669"/>
    <property type="project" value="UniProtKB-KW"/>
</dbReference>
<dbReference type="Pfam" id="PF01667">
    <property type="entry name" value="Ribosomal_S27e"/>
    <property type="match status" value="1"/>
</dbReference>
<evidence type="ECO:0000256" key="4">
    <source>
        <dbReference type="ARBA" id="ARBA00023274"/>
    </source>
</evidence>
<dbReference type="InterPro" id="IPR000592">
    <property type="entry name" value="Ribosomal_eS27"/>
</dbReference>
<feature type="binding site" evidence="5">
    <location>
        <position position="20"/>
    </location>
    <ligand>
        <name>Zn(2+)</name>
        <dbReference type="ChEBI" id="CHEBI:29105"/>
    </ligand>
</feature>
<sequence length="66" mass="7012">MKRENILVPKPRSNFISVQCEKCGARAVIFSHTTSEIKCSGCGETLATSSGSKARIAGKVIGTLDQ</sequence>
<dbReference type="RefSeq" id="WP_075055402.1">
    <property type="nucleotide sequence ID" value="NZ_CP007536.1"/>
</dbReference>
<dbReference type="SUPFAM" id="SSF57829">
    <property type="entry name" value="Zn-binding ribosomal proteins"/>
    <property type="match status" value="1"/>
</dbReference>
<keyword evidence="7" id="KW-1185">Reference proteome</keyword>